<protein>
    <submittedName>
        <fullName evidence="3">Glycosyltransferase involved in cell wall bisynthesis</fullName>
    </submittedName>
</protein>
<evidence type="ECO:0000313" key="3">
    <source>
        <dbReference type="EMBL" id="SFV34595.1"/>
    </source>
</evidence>
<gene>
    <name evidence="3" type="ORF">SAMN04488557_2374</name>
</gene>
<keyword evidence="4" id="KW-1185">Reference proteome</keyword>
<dbReference type="OrthoDB" id="9790710at2"/>
<feature type="domain" description="Glycosyl transferase family 1" evidence="2">
    <location>
        <begin position="202"/>
        <end position="345"/>
    </location>
</feature>
<dbReference type="RefSeq" id="WP_092867862.1">
    <property type="nucleotide sequence ID" value="NZ_FPCH01000002.1"/>
</dbReference>
<dbReference type="Pfam" id="PF00534">
    <property type="entry name" value="Glycos_transf_1"/>
    <property type="match status" value="1"/>
</dbReference>
<proteinExistence type="predicted"/>
<dbReference type="AlphaFoldDB" id="A0A1I7NIW2"/>
<dbReference type="GO" id="GO:0016757">
    <property type="term" value="F:glycosyltransferase activity"/>
    <property type="evidence" value="ECO:0007669"/>
    <property type="project" value="InterPro"/>
</dbReference>
<dbReference type="Proteomes" id="UP000199423">
    <property type="component" value="Unassembled WGS sequence"/>
</dbReference>
<organism evidence="3 4">
    <name type="scientific">Hyphomicrobium facile</name>
    <dbReference type="NCBI Taxonomy" id="51670"/>
    <lineage>
        <taxon>Bacteria</taxon>
        <taxon>Pseudomonadati</taxon>
        <taxon>Pseudomonadota</taxon>
        <taxon>Alphaproteobacteria</taxon>
        <taxon>Hyphomicrobiales</taxon>
        <taxon>Hyphomicrobiaceae</taxon>
        <taxon>Hyphomicrobium</taxon>
    </lineage>
</organism>
<evidence type="ECO:0000259" key="2">
    <source>
        <dbReference type="Pfam" id="PF00534"/>
    </source>
</evidence>
<dbReference type="SUPFAM" id="SSF53756">
    <property type="entry name" value="UDP-Glycosyltransferase/glycogen phosphorylase"/>
    <property type="match status" value="1"/>
</dbReference>
<dbReference type="CDD" id="cd03801">
    <property type="entry name" value="GT4_PimA-like"/>
    <property type="match status" value="1"/>
</dbReference>
<accession>A0A1I7NIW2</accession>
<name>A0A1I7NIW2_9HYPH</name>
<dbReference type="PANTHER" id="PTHR46401">
    <property type="entry name" value="GLYCOSYLTRANSFERASE WBBK-RELATED"/>
    <property type="match status" value="1"/>
</dbReference>
<dbReference type="GO" id="GO:0009103">
    <property type="term" value="P:lipopolysaccharide biosynthetic process"/>
    <property type="evidence" value="ECO:0007669"/>
    <property type="project" value="TreeGrafter"/>
</dbReference>
<reference evidence="4" key="1">
    <citation type="submission" date="2016-10" db="EMBL/GenBank/DDBJ databases">
        <authorList>
            <person name="Varghese N."/>
            <person name="Submissions S."/>
        </authorList>
    </citation>
    <scope>NUCLEOTIDE SEQUENCE [LARGE SCALE GENOMIC DNA]</scope>
    <source>
        <strain evidence="4">DSM 1565</strain>
    </source>
</reference>
<sequence length="382" mass="42609">MRILTCLGDATSINTWSNIPFFLLEAGKSAGFLDDGWRLDTNVLRYHRLAWNAARTMQRFEMGGFQYSPSFLRRLMAQVEPIDPSAEIISHFPLFPPLESGLRRTSYYIDATLTQNFRDYGLAGRGGVGKSMVADAIARERDQYEAAERIVCMSAWAARSVVEHYRIPRRKVYVVAPGANLHSDRGGAFAPSLAGPLSPVRLGFLGKDWKRKNLQFVLEIADVLHARHIPVEIVAAGFDPNTGPSHHLMKAAGFIDKRHDMKKIARFIRSCHFTCLFSNAEALGISNRESLQLGVPVIARDVGGIPDSIPDGCGHLFDRTAHAGDVADMIQSYVREPDRYWALREAVAGRSQEFTWAAAVQKLQAIWSGSEQHAYARMKSYA</sequence>
<evidence type="ECO:0000313" key="4">
    <source>
        <dbReference type="Proteomes" id="UP000199423"/>
    </source>
</evidence>
<dbReference type="EMBL" id="FPCH01000002">
    <property type="protein sequence ID" value="SFV34595.1"/>
    <property type="molecule type" value="Genomic_DNA"/>
</dbReference>
<dbReference type="STRING" id="51670.SAMN04488557_2374"/>
<evidence type="ECO:0000256" key="1">
    <source>
        <dbReference type="ARBA" id="ARBA00022679"/>
    </source>
</evidence>
<dbReference type="Gene3D" id="3.40.50.2000">
    <property type="entry name" value="Glycogen Phosphorylase B"/>
    <property type="match status" value="2"/>
</dbReference>
<dbReference type="InterPro" id="IPR001296">
    <property type="entry name" value="Glyco_trans_1"/>
</dbReference>
<dbReference type="PANTHER" id="PTHR46401:SF2">
    <property type="entry name" value="GLYCOSYLTRANSFERASE WBBK-RELATED"/>
    <property type="match status" value="1"/>
</dbReference>
<keyword evidence="1 3" id="KW-0808">Transferase</keyword>